<accession>A0A158Q5W6</accession>
<dbReference type="AlphaFoldDB" id="A0A158Q5W6"/>
<evidence type="ECO:0000313" key="2">
    <source>
        <dbReference type="EMBL" id="VDN52463.1"/>
    </source>
</evidence>
<evidence type="ECO:0000259" key="1">
    <source>
        <dbReference type="Pfam" id="PF16044"/>
    </source>
</evidence>
<dbReference type="PANTHER" id="PTHR33963:SF2">
    <property type="entry name" value="MKRN2 OPPOSITE STRAND PROTEIN"/>
    <property type="match status" value="1"/>
</dbReference>
<keyword evidence="4" id="KW-1185">Reference proteome</keyword>
<dbReference type="PANTHER" id="PTHR33963">
    <property type="entry name" value="MKRN2 OPPOSITE STRAND PROTEIN"/>
    <property type="match status" value="1"/>
</dbReference>
<dbReference type="InterPro" id="IPR053921">
    <property type="entry name" value="MKRN2OS-like_C"/>
</dbReference>
<proteinExistence type="predicted"/>
<gene>
    <name evidence="2" type="ORF">DME_LOCUS2436</name>
</gene>
<dbReference type="EMBL" id="UYYG01000061">
    <property type="protein sequence ID" value="VDN52463.1"/>
    <property type="molecule type" value="Genomic_DNA"/>
</dbReference>
<dbReference type="Pfam" id="PF16044">
    <property type="entry name" value="DUF4796_C"/>
    <property type="match status" value="1"/>
</dbReference>
<evidence type="ECO:0000313" key="5">
    <source>
        <dbReference type="WBParaSite" id="DME_0000846101-mRNA-1"/>
    </source>
</evidence>
<name>A0A158Q5W6_DRAME</name>
<dbReference type="Proteomes" id="UP000038040">
    <property type="component" value="Unplaced"/>
</dbReference>
<dbReference type="Proteomes" id="UP000274756">
    <property type="component" value="Unassembled WGS sequence"/>
</dbReference>
<dbReference type="InterPro" id="IPR032016">
    <property type="entry name" value="MKRN2OS-like"/>
</dbReference>
<feature type="domain" description="MKRN2 opposite strand protein-like C-terminal" evidence="1">
    <location>
        <begin position="14"/>
        <end position="160"/>
    </location>
</feature>
<sequence>MKCGMHFAEYHTLTMSNPFNSHEMPSIVLKPSDGNTFYNYKVGQDLHIGLYVHGMIYSYWSKGIMIETCASWMDRIHIYKFNRCFNIANLLRKFFNEHSDRFSLADYDEEHWNCFNFVIEFLKFFNPFQFSSIGKESFVHNYIQPTLKYALRYSFLVRQLQESAISILPLKYNCINMAECLEVQEDEAVDSDRLIDRQNFKIQQHEIAMHDFREYGVQLAFVSNHRNFTDKPLKIRILNWKRRLKRVKIIFERLCTSRPVHTNISSNITNLMERIDLVMQRLEDTDLYFQNLASGFGRDIEIPEWSQLDVDLFTGGIIVSKDRCDQEVADFFDAVGVLFLECKEIIKTFRIETSL</sequence>
<protein>
    <submittedName>
        <fullName evidence="5">DUF4806 domain-containing protein</fullName>
    </submittedName>
</protein>
<reference evidence="2 4" key="2">
    <citation type="submission" date="2018-11" db="EMBL/GenBank/DDBJ databases">
        <authorList>
            <consortium name="Pathogen Informatics"/>
        </authorList>
    </citation>
    <scope>NUCLEOTIDE SEQUENCE [LARGE SCALE GENOMIC DNA]</scope>
</reference>
<dbReference type="WBParaSite" id="DME_0000846101-mRNA-1">
    <property type="protein sequence ID" value="DME_0000846101-mRNA-1"/>
    <property type="gene ID" value="DME_0000846101"/>
</dbReference>
<evidence type="ECO:0000313" key="4">
    <source>
        <dbReference type="Proteomes" id="UP000274756"/>
    </source>
</evidence>
<evidence type="ECO:0000313" key="3">
    <source>
        <dbReference type="Proteomes" id="UP000038040"/>
    </source>
</evidence>
<reference evidence="5" key="1">
    <citation type="submission" date="2016-04" db="UniProtKB">
        <authorList>
            <consortium name="WormBaseParasite"/>
        </authorList>
    </citation>
    <scope>IDENTIFICATION</scope>
</reference>
<organism evidence="3 5">
    <name type="scientific">Dracunculus medinensis</name>
    <name type="common">Guinea worm</name>
    <dbReference type="NCBI Taxonomy" id="318479"/>
    <lineage>
        <taxon>Eukaryota</taxon>
        <taxon>Metazoa</taxon>
        <taxon>Ecdysozoa</taxon>
        <taxon>Nematoda</taxon>
        <taxon>Chromadorea</taxon>
        <taxon>Rhabditida</taxon>
        <taxon>Spirurina</taxon>
        <taxon>Dracunculoidea</taxon>
        <taxon>Dracunculidae</taxon>
        <taxon>Dracunculus</taxon>
    </lineage>
</organism>
<dbReference type="OrthoDB" id="10065749at2759"/>